<sequence>MKKKEKKIKIKQNRLFQEYSNKKQENDLKNEINGILPYIELNKQLKDVDQGRFTKKSTMELKIDKAISTGNFELADKLNDELIMQQKEKIISESIECKNYIDNKNLEMEKKRKKKRSRLVWGFDSKQRWETKGNM</sequence>
<evidence type="ECO:0000313" key="1">
    <source>
        <dbReference type="EMBL" id="ORX55501.1"/>
    </source>
</evidence>
<reference evidence="1 2" key="2">
    <citation type="submission" date="2016-08" db="EMBL/GenBank/DDBJ databases">
        <title>Pervasive Adenine N6-methylation of Active Genes in Fungi.</title>
        <authorList>
            <consortium name="DOE Joint Genome Institute"/>
            <person name="Mondo S.J."/>
            <person name="Dannebaum R.O."/>
            <person name="Kuo R.C."/>
            <person name="Labutti K."/>
            <person name="Haridas S."/>
            <person name="Kuo A."/>
            <person name="Salamov A."/>
            <person name="Ahrendt S.R."/>
            <person name="Lipzen A."/>
            <person name="Sullivan W."/>
            <person name="Andreopoulos W.B."/>
            <person name="Clum A."/>
            <person name="Lindquist E."/>
            <person name="Daum C."/>
            <person name="Ramamoorthy G.K."/>
            <person name="Gryganskyi A."/>
            <person name="Culley D."/>
            <person name="Magnuson J.K."/>
            <person name="James T.Y."/>
            <person name="O'Malley M.A."/>
            <person name="Stajich J.E."/>
            <person name="Spatafora J.W."/>
            <person name="Visel A."/>
            <person name="Grigoriev I.V."/>
        </authorList>
    </citation>
    <scope>NUCLEOTIDE SEQUENCE [LARGE SCALE GENOMIC DNA]</scope>
    <source>
        <strain evidence="2">finn</strain>
    </source>
</reference>
<name>A0A1Y1VI86_9FUNG</name>
<dbReference type="InterPro" id="IPR037690">
    <property type="entry name" value="FAM204A"/>
</dbReference>
<accession>A0A1Y1VI86</accession>
<dbReference type="Proteomes" id="UP000193719">
    <property type="component" value="Unassembled WGS sequence"/>
</dbReference>
<dbReference type="PANTHER" id="PTHR14386">
    <property type="entry name" value="PROTEIN FAM204A"/>
    <property type="match status" value="1"/>
</dbReference>
<reference evidence="1 2" key="1">
    <citation type="submission" date="2016-08" db="EMBL/GenBank/DDBJ databases">
        <title>Genomes of anaerobic fungi encode conserved fungal cellulosomes for biomass hydrolysis.</title>
        <authorList>
            <consortium name="DOE Joint Genome Institute"/>
            <person name="Haitjema C.H."/>
            <person name="Gilmore S.P."/>
            <person name="Henske J.K."/>
            <person name="Solomon K.V."/>
            <person name="De Groot R."/>
            <person name="Kuo A."/>
            <person name="Mondo S.J."/>
            <person name="Salamov A.A."/>
            <person name="Labutti K."/>
            <person name="Zhao Z."/>
            <person name="Chiniquy J."/>
            <person name="Barry K."/>
            <person name="Brewer H.M."/>
            <person name="Purvine S.O."/>
            <person name="Wright A.T."/>
            <person name="Boxma B."/>
            <person name="Van Alen T."/>
            <person name="Hackstein J.H."/>
            <person name="Baker S.E."/>
            <person name="Grigoriev I.V."/>
            <person name="O'Malley M.A."/>
        </authorList>
    </citation>
    <scope>NUCLEOTIDE SEQUENCE [LARGE SCALE GENOMIC DNA]</scope>
    <source>
        <strain evidence="2">finn</strain>
    </source>
</reference>
<gene>
    <name evidence="1" type="ORF">BCR36DRAFT_581507</name>
</gene>
<protein>
    <submittedName>
        <fullName evidence="1">Uncharacterized protein</fullName>
    </submittedName>
</protein>
<organism evidence="1 2">
    <name type="scientific">Piromyces finnis</name>
    <dbReference type="NCBI Taxonomy" id="1754191"/>
    <lineage>
        <taxon>Eukaryota</taxon>
        <taxon>Fungi</taxon>
        <taxon>Fungi incertae sedis</taxon>
        <taxon>Chytridiomycota</taxon>
        <taxon>Chytridiomycota incertae sedis</taxon>
        <taxon>Neocallimastigomycetes</taxon>
        <taxon>Neocallimastigales</taxon>
        <taxon>Neocallimastigaceae</taxon>
        <taxon>Piromyces</taxon>
    </lineage>
</organism>
<proteinExistence type="predicted"/>
<dbReference type="EMBL" id="MCFH01000009">
    <property type="protein sequence ID" value="ORX55501.1"/>
    <property type="molecule type" value="Genomic_DNA"/>
</dbReference>
<evidence type="ECO:0000313" key="2">
    <source>
        <dbReference type="Proteomes" id="UP000193719"/>
    </source>
</evidence>
<dbReference type="AlphaFoldDB" id="A0A1Y1VI86"/>
<dbReference type="PANTHER" id="PTHR14386:SF2">
    <property type="entry name" value="PROTEIN FAM204A"/>
    <property type="match status" value="1"/>
</dbReference>
<keyword evidence="2" id="KW-1185">Reference proteome</keyword>
<comment type="caution">
    <text evidence="1">The sequence shown here is derived from an EMBL/GenBank/DDBJ whole genome shotgun (WGS) entry which is preliminary data.</text>
</comment>
<dbReference type="OrthoDB" id="2418792at2759"/>